<sequence length="206" mass="22541">MLSNIKLFSPLSIRGVTTKNRIALSPMCQYSAKNDGHPTPWHLVHLGTRAVGGAGLIMAEATAVTPEGRISPWDLGIWDDDHVHSFLKITDFIKTQGSVPAIQLAHAGRKASRDKPWMGGTKINKQNGGWSPVAPSPIPFDDDYDIPIELSTSDIEQIIKRFSNAATRSINAGFQVIELHFAHGYLACEFMSPLSNKREDCYGGSL</sequence>
<gene>
    <name evidence="8" type="ORF">METZ01_LOCUS403841</name>
</gene>
<accession>A0A382VWV4</accession>
<keyword evidence="2" id="KW-0285">Flavoprotein</keyword>
<reference evidence="8" key="1">
    <citation type="submission" date="2018-05" db="EMBL/GenBank/DDBJ databases">
        <authorList>
            <person name="Lanie J.A."/>
            <person name="Ng W.-L."/>
            <person name="Kazmierczak K.M."/>
            <person name="Andrzejewski T.M."/>
            <person name="Davidsen T.M."/>
            <person name="Wayne K.J."/>
            <person name="Tettelin H."/>
            <person name="Glass J.I."/>
            <person name="Rusch D."/>
            <person name="Podicherti R."/>
            <person name="Tsui H.-C.T."/>
            <person name="Winkler M.E."/>
        </authorList>
    </citation>
    <scope>NUCLEOTIDE SEQUENCE</scope>
</reference>
<feature type="region of interest" description="Disordered" evidence="6">
    <location>
        <begin position="112"/>
        <end position="132"/>
    </location>
</feature>
<dbReference type="InterPro" id="IPR001155">
    <property type="entry name" value="OxRdtase_FMN_N"/>
</dbReference>
<dbReference type="InterPro" id="IPR013785">
    <property type="entry name" value="Aldolase_TIM"/>
</dbReference>
<dbReference type="EMBL" id="UINC01155245">
    <property type="protein sequence ID" value="SVD50987.1"/>
    <property type="molecule type" value="Genomic_DNA"/>
</dbReference>
<evidence type="ECO:0000256" key="4">
    <source>
        <dbReference type="ARBA" id="ARBA00022857"/>
    </source>
</evidence>
<feature type="domain" description="NADH:flavin oxidoreductase/NADH oxidase N-terminal" evidence="7">
    <location>
        <begin position="6"/>
        <end position="206"/>
    </location>
</feature>
<evidence type="ECO:0000256" key="6">
    <source>
        <dbReference type="SAM" id="MobiDB-lite"/>
    </source>
</evidence>
<dbReference type="GO" id="GO:0003959">
    <property type="term" value="F:NADPH dehydrogenase activity"/>
    <property type="evidence" value="ECO:0007669"/>
    <property type="project" value="InterPro"/>
</dbReference>
<evidence type="ECO:0000259" key="7">
    <source>
        <dbReference type="Pfam" id="PF00724"/>
    </source>
</evidence>
<dbReference type="GO" id="GO:0050661">
    <property type="term" value="F:NADP binding"/>
    <property type="evidence" value="ECO:0007669"/>
    <property type="project" value="InterPro"/>
</dbReference>
<evidence type="ECO:0000313" key="8">
    <source>
        <dbReference type="EMBL" id="SVD50987.1"/>
    </source>
</evidence>
<protein>
    <recommendedName>
        <fullName evidence="7">NADH:flavin oxidoreductase/NADH oxidase N-terminal domain-containing protein</fullName>
    </recommendedName>
</protein>
<keyword evidence="5" id="KW-0560">Oxidoreductase</keyword>
<keyword evidence="3" id="KW-0288">FMN</keyword>
<evidence type="ECO:0000256" key="1">
    <source>
        <dbReference type="ARBA" id="ARBA00001917"/>
    </source>
</evidence>
<dbReference type="InterPro" id="IPR044152">
    <property type="entry name" value="YqjM-like"/>
</dbReference>
<dbReference type="PANTHER" id="PTHR43303">
    <property type="entry name" value="NADPH DEHYDROGENASE C23G7.10C-RELATED"/>
    <property type="match status" value="1"/>
</dbReference>
<feature type="non-terminal residue" evidence="8">
    <location>
        <position position="206"/>
    </location>
</feature>
<dbReference type="SUPFAM" id="SSF51395">
    <property type="entry name" value="FMN-linked oxidoreductases"/>
    <property type="match status" value="1"/>
</dbReference>
<keyword evidence="4" id="KW-0521">NADP</keyword>
<evidence type="ECO:0000256" key="5">
    <source>
        <dbReference type="ARBA" id="ARBA00023002"/>
    </source>
</evidence>
<evidence type="ECO:0000256" key="2">
    <source>
        <dbReference type="ARBA" id="ARBA00022630"/>
    </source>
</evidence>
<dbReference type="Gene3D" id="3.20.20.70">
    <property type="entry name" value="Aldolase class I"/>
    <property type="match status" value="1"/>
</dbReference>
<evidence type="ECO:0000256" key="3">
    <source>
        <dbReference type="ARBA" id="ARBA00022643"/>
    </source>
</evidence>
<dbReference type="GO" id="GO:0010181">
    <property type="term" value="F:FMN binding"/>
    <property type="evidence" value="ECO:0007669"/>
    <property type="project" value="InterPro"/>
</dbReference>
<organism evidence="8">
    <name type="scientific">marine metagenome</name>
    <dbReference type="NCBI Taxonomy" id="408172"/>
    <lineage>
        <taxon>unclassified sequences</taxon>
        <taxon>metagenomes</taxon>
        <taxon>ecological metagenomes</taxon>
    </lineage>
</organism>
<proteinExistence type="predicted"/>
<dbReference type="AlphaFoldDB" id="A0A382VWV4"/>
<comment type="cofactor">
    <cofactor evidence="1">
        <name>FMN</name>
        <dbReference type="ChEBI" id="CHEBI:58210"/>
    </cofactor>
</comment>
<dbReference type="PANTHER" id="PTHR43303:SF4">
    <property type="entry name" value="NADPH DEHYDROGENASE C23G7.10C-RELATED"/>
    <property type="match status" value="1"/>
</dbReference>
<name>A0A382VWV4_9ZZZZ</name>
<dbReference type="Pfam" id="PF00724">
    <property type="entry name" value="Oxidored_FMN"/>
    <property type="match status" value="1"/>
</dbReference>